<gene>
    <name evidence="2" type="ORF">BLNAU_14533</name>
</gene>
<accession>A0ABQ9XFT0</accession>
<dbReference type="Proteomes" id="UP001281761">
    <property type="component" value="Unassembled WGS sequence"/>
</dbReference>
<keyword evidence="1" id="KW-0812">Transmembrane</keyword>
<name>A0ABQ9XFT0_9EUKA</name>
<evidence type="ECO:0000256" key="1">
    <source>
        <dbReference type="SAM" id="Phobius"/>
    </source>
</evidence>
<sequence length="1460" mass="162614">MKTLTALVNSPGTLELPSFFPIEIGLTYPSDAEIGHFIVSLTEYFRNGHPLTQYVLDRACELFSQYEQRITDSRSFSSGHWFLFDYINNHTVLYTNEDSSWRIILSTNIPQLSFSVFRILASEITKMKPYDVLGLIGSGFVAILLSILEEQSLFSSPLSEPIHPALFTLFGNIIHHLAMCIKLNLSPSDPLPLFTSFLDQIRPFLLLHLKHPTLYPFPQKPPLADSFHLITAPGGTQPETDILANKTHSPILEIIHKILGAGKSSQPNISFVQDLMESAREERRKEGLAKGLERLPLFMTTRIASDMNSDDLVSILESCNDFILSHDSLSNDDCIEVAVFVLILHQFFHLDPSPNSPSLALFRSLLSESPQFVSSLAKLSVLAISSPSEMMRALFDYFLVDPLLFPKSTEMVDLVAESGFVSTLLQTARELDIPNSAHTQFYKLTIQPFIQIVFPYFRRLENSPVEQSTEGSAQFVVDRILVPCREFILLAARSPSQPIDHLMLPPTPTRHRQALSFFEGVWKEVREEAIGLVRKEGSAELPPFLTIDLFGQLESDSVQTALLSLSSFLLTHPTPPDPIAASIHLFLSTLATSRLPLQLDHRRPPFPRPLSSQSELLALVKWLSSNPTFASCFVQTVPSFFISSHRDIVMDTAELLHLIISESQRDVRLSLAQNGLIQRLVDVLNETAGSTDLAGKAKSDIWLASTIHRCLFKSVYLCLELFPRKTLLGSPPPPPLPTHADTIVLENVLIPSRQFLASFLSLATSEHRAHFETALSSILKTVGRVESAFPAISEVVGQIGFHLVSMQMCEVSLSVADKLSLLHFFEHTQPEFDRFAQLYNVPLHRPVQNDEQAFTTKKGAKFGRMMKGRNEEGFEDLMEQLGCLSPFPTIANLTENSFATLKHLKLEGRFGNDCVFVLSSSTLALVSFSISCPNSIFSPKSLVRSVGHSSFSISDSHFSNFQVSGEEPLLASSSTQFVQTSRSSFANISLPTPTDQLLLLARSFGEWELDGCEIANTCGATSGIVFCDTNWASSFICSNSSFLDSPSLTTTPNHDSDDPIIYFNTTWTINATGSDGKACVNVQGPRLIIHDCVFLQKVSRLAYQGLARAILFDSPRTNLSVFKTNITSFNHTEGAAILVRSGWIISLNQTILKSNSHTQRGGALAVVGFVGAVWLNFALFVSNRAGWSEGTACASALLIESTDNFALGSHNTTFLNNRVDTTGGAIAVLALSLEASLFFDYSWLLNNEGGSVFFGERDSERAVGVIFGTCRFKAHRNSGRGGDVFCQSGWAEIVTPSSFICSVAKKTKHSIFVQGVTGDEDDFWMTTTRQEGCAFIPTQPSYISQFTRKIVRIVMTFVYPSIFIGFLILLLLCWRFRIRRTRTQKTAMKREERRILVVASHQRQTQIHINIRQTHNNHYSLQVPDEATALLWNPEAEPRHYQQNEVQISREAETLLLFFE</sequence>
<reference evidence="2 3" key="1">
    <citation type="journal article" date="2022" name="bioRxiv">
        <title>Genomics of Preaxostyla Flagellates Illuminates Evolutionary Transitions and the Path Towards Mitochondrial Loss.</title>
        <authorList>
            <person name="Novak L.V.F."/>
            <person name="Treitli S.C."/>
            <person name="Pyrih J."/>
            <person name="Halakuc P."/>
            <person name="Pipaliya S.V."/>
            <person name="Vacek V."/>
            <person name="Brzon O."/>
            <person name="Soukal P."/>
            <person name="Eme L."/>
            <person name="Dacks J.B."/>
            <person name="Karnkowska A."/>
            <person name="Elias M."/>
            <person name="Hampl V."/>
        </authorList>
    </citation>
    <scope>NUCLEOTIDE SEQUENCE [LARGE SCALE GENOMIC DNA]</scope>
    <source>
        <strain evidence="2">NAU3</strain>
        <tissue evidence="2">Gut</tissue>
    </source>
</reference>
<proteinExistence type="predicted"/>
<keyword evidence="3" id="KW-1185">Reference proteome</keyword>
<protein>
    <submittedName>
        <fullName evidence="2">Uncharacterized protein</fullName>
    </submittedName>
</protein>
<comment type="caution">
    <text evidence="2">The sequence shown here is derived from an EMBL/GenBank/DDBJ whole genome shotgun (WGS) entry which is preliminary data.</text>
</comment>
<feature type="transmembrane region" description="Helical" evidence="1">
    <location>
        <begin position="1350"/>
        <end position="1374"/>
    </location>
</feature>
<organism evidence="2 3">
    <name type="scientific">Blattamonas nauphoetae</name>
    <dbReference type="NCBI Taxonomy" id="2049346"/>
    <lineage>
        <taxon>Eukaryota</taxon>
        <taxon>Metamonada</taxon>
        <taxon>Preaxostyla</taxon>
        <taxon>Oxymonadida</taxon>
        <taxon>Blattamonas</taxon>
    </lineage>
</organism>
<evidence type="ECO:0000313" key="3">
    <source>
        <dbReference type="Proteomes" id="UP001281761"/>
    </source>
</evidence>
<keyword evidence="1" id="KW-0472">Membrane</keyword>
<dbReference type="EMBL" id="JARBJD010000134">
    <property type="protein sequence ID" value="KAK2950539.1"/>
    <property type="molecule type" value="Genomic_DNA"/>
</dbReference>
<keyword evidence="1" id="KW-1133">Transmembrane helix</keyword>
<evidence type="ECO:0000313" key="2">
    <source>
        <dbReference type="EMBL" id="KAK2950539.1"/>
    </source>
</evidence>